<proteinExistence type="predicted"/>
<evidence type="ECO:0000313" key="2">
    <source>
        <dbReference type="Proteomes" id="UP000540656"/>
    </source>
</evidence>
<dbReference type="Pfam" id="PF05621">
    <property type="entry name" value="TniB"/>
    <property type="match status" value="1"/>
</dbReference>
<dbReference type="Proteomes" id="UP000540656">
    <property type="component" value="Unassembled WGS sequence"/>
</dbReference>
<dbReference type="InterPro" id="IPR008868">
    <property type="entry name" value="TniB"/>
</dbReference>
<dbReference type="EMBL" id="JACCAA010000001">
    <property type="protein sequence ID" value="NYG59353.1"/>
    <property type="molecule type" value="Genomic_DNA"/>
</dbReference>
<protein>
    <recommendedName>
        <fullName evidence="3">ATP/GTP-binding protein</fullName>
    </recommendedName>
</protein>
<dbReference type="AlphaFoldDB" id="A0A7Y9UP88"/>
<evidence type="ECO:0008006" key="3">
    <source>
        <dbReference type="Google" id="ProtNLM"/>
    </source>
</evidence>
<sequence>MDAEMWHHQATEVTVVAPQLVPADDLDTMNPMGRSSYADSVRAALRAQRVSSPMHDATAAAIDRALESALLEPPGARTILALSAPYTAGKSTLIKSWAQDRYRTWAKATRSTKPRWTPRPGVTADLVPVCYLTLLSESRSKDLYTQILSFVGYPASGVERTLALRAVKALQTHGVRLVILDDAHMLRSTSVTGRATLHAVKHLNTELGEVGGVLVLVGAELTGGDVLSDPQIRGRLSEHTLAPYEVDTATGRAQWQRLLKNCEDLLLPYLPHEEPGLFSSRHAGYLWRRTQGYVGDTTRLLIDATAVAIETGAPLDRAILDPIWVSQRAQDAQIDQTRSKTARRAAAVTAPR</sequence>
<keyword evidence="2" id="KW-1185">Reference proteome</keyword>
<dbReference type="InterPro" id="IPR027417">
    <property type="entry name" value="P-loop_NTPase"/>
</dbReference>
<evidence type="ECO:0000313" key="1">
    <source>
        <dbReference type="EMBL" id="NYG59353.1"/>
    </source>
</evidence>
<dbReference type="RefSeq" id="WP_179502411.1">
    <property type="nucleotide sequence ID" value="NZ_JACCAA010000001.1"/>
</dbReference>
<dbReference type="SUPFAM" id="SSF52540">
    <property type="entry name" value="P-loop containing nucleoside triphosphate hydrolases"/>
    <property type="match status" value="1"/>
</dbReference>
<organism evidence="1 2">
    <name type="scientific">Nocardioides daedukensis</name>
    <dbReference type="NCBI Taxonomy" id="634462"/>
    <lineage>
        <taxon>Bacteria</taxon>
        <taxon>Bacillati</taxon>
        <taxon>Actinomycetota</taxon>
        <taxon>Actinomycetes</taxon>
        <taxon>Propionibacteriales</taxon>
        <taxon>Nocardioidaceae</taxon>
        <taxon>Nocardioides</taxon>
    </lineage>
</organism>
<accession>A0A7Y9UP88</accession>
<name>A0A7Y9UP88_9ACTN</name>
<reference evidence="1 2" key="1">
    <citation type="submission" date="2020-07" db="EMBL/GenBank/DDBJ databases">
        <title>Sequencing the genomes of 1000 actinobacteria strains.</title>
        <authorList>
            <person name="Klenk H.-P."/>
        </authorList>
    </citation>
    <scope>NUCLEOTIDE SEQUENCE [LARGE SCALE GENOMIC DNA]</scope>
    <source>
        <strain evidence="1 2">DSM 23819</strain>
    </source>
</reference>
<gene>
    <name evidence="1" type="ORF">BJ980_002276</name>
</gene>
<comment type="caution">
    <text evidence="1">The sequence shown here is derived from an EMBL/GenBank/DDBJ whole genome shotgun (WGS) entry which is preliminary data.</text>
</comment>